<evidence type="ECO:0000256" key="4">
    <source>
        <dbReference type="ARBA" id="ARBA00022989"/>
    </source>
</evidence>
<keyword evidence="6" id="KW-0325">Glycoprotein</keyword>
<dbReference type="PRINTS" id="PR01609">
    <property type="entry name" value="CD36FAMILY"/>
</dbReference>
<dbReference type="GO" id="GO:0016020">
    <property type="term" value="C:membrane"/>
    <property type="evidence" value="ECO:0007669"/>
    <property type="project" value="UniProtKB-SubCell"/>
</dbReference>
<evidence type="ECO:0000256" key="5">
    <source>
        <dbReference type="ARBA" id="ARBA00023136"/>
    </source>
</evidence>
<evidence type="ECO:0000313" key="8">
    <source>
        <dbReference type="EMBL" id="CAE0300910.1"/>
    </source>
</evidence>
<comment type="subcellular location">
    <subcellularLocation>
        <location evidence="1">Membrane</location>
    </subcellularLocation>
</comment>
<reference evidence="8" key="1">
    <citation type="submission" date="2021-01" db="EMBL/GenBank/DDBJ databases">
        <authorList>
            <person name="Corre E."/>
            <person name="Pelletier E."/>
            <person name="Niang G."/>
            <person name="Scheremetjew M."/>
            <person name="Finn R."/>
            <person name="Kale V."/>
            <person name="Holt S."/>
            <person name="Cochrane G."/>
            <person name="Meng A."/>
            <person name="Brown T."/>
            <person name="Cohen L."/>
        </authorList>
    </citation>
    <scope>NUCLEOTIDE SEQUENCE</scope>
    <source>
        <strain evidence="8">CCAP 955/1</strain>
    </source>
</reference>
<accession>A0A7S3HNU6</accession>
<protein>
    <submittedName>
        <fullName evidence="8">Uncharacterized protein</fullName>
    </submittedName>
</protein>
<dbReference type="PANTHER" id="PTHR11923:SF51">
    <property type="entry name" value="LYSOSOME MEMBRANE PROTEIN 2"/>
    <property type="match status" value="1"/>
</dbReference>
<proteinExistence type="inferred from homology"/>
<feature type="transmembrane region" description="Helical" evidence="7">
    <location>
        <begin position="66"/>
        <end position="92"/>
    </location>
</feature>
<dbReference type="GO" id="GO:0005044">
    <property type="term" value="F:scavenger receptor activity"/>
    <property type="evidence" value="ECO:0007669"/>
    <property type="project" value="TreeGrafter"/>
</dbReference>
<organism evidence="8">
    <name type="scientific">Spumella elongata</name>
    <dbReference type="NCBI Taxonomy" id="89044"/>
    <lineage>
        <taxon>Eukaryota</taxon>
        <taxon>Sar</taxon>
        <taxon>Stramenopiles</taxon>
        <taxon>Ochrophyta</taxon>
        <taxon>Chrysophyceae</taxon>
        <taxon>Chromulinales</taxon>
        <taxon>Chromulinaceae</taxon>
        <taxon>Spumella</taxon>
    </lineage>
</organism>
<keyword evidence="5 7" id="KW-0472">Membrane</keyword>
<keyword evidence="4 7" id="KW-1133">Transmembrane helix</keyword>
<evidence type="ECO:0000256" key="7">
    <source>
        <dbReference type="SAM" id="Phobius"/>
    </source>
</evidence>
<sequence>MSQHSTGVSLHAQGDVMINSDFGADSAESGIDKFDKEPQCFYTLCLKTTCCKCIPFGKFKDRKHALYCWVFTAMMTCLFIAIIAPMVLYALADYEIMQEVVIDSTSAPQYAAWQNNVYGDGREHVQIKYNLYYFQVQNMAETLQGARPKLMQVGPYAYDEYYVKFDISWSDGGDTVTYNTQKYYLFNQDETGPGLSQEDQLTLPYATVIGFNYLLSTVDATDQMLIDAGIHSKVETQQVQLISMINMLYYTVLFDNNIPAAERAVIIKLIKRTNSTIDVIFDDLYDFVDRSNVGDLLLKTMLCNLGNLSPFWKTDPFHAWFGWLNDPLLLEVQALLDVVANKTGEVLPWTSAVPGASTNWSSIEETRRRRAPDVFKTGKKNANQVGQYVYYQNMSELWTCVSAMDSQNTSLYTEGEQFPACAYFQREWNDSTAEKMGYRKPFATPYANRIHGTDANAFGRPITSDKLGVFISDIYRSVYLEYVEDEEWNGVTTRRFGIQSKDMDNSTDNPANAQFYAFGPSGLENTTAATGVPVFVSLPHFLHGDDRLVAAVEGLNPNEAEHESNLDMEPQTGLLTQAHKRLQVNYQMVDKTFPTTKPDTIDLAHSVCNNISLIISLIDAQPNATQIPLPDCNLTMFNTLFTCFGAPVEWKMYNGEVFFPYGWADEHFKLPDSDADDIHDSLFMIDEVGEQVQFWSLVAAGILFVIILAMLFRGHLDMLARHQTVWHAFDPTTSYKGSGSTKEEGVVDELHNPIAQPREGAAYMTGKGSAPLLA</sequence>
<evidence type="ECO:0000256" key="1">
    <source>
        <dbReference type="ARBA" id="ARBA00004370"/>
    </source>
</evidence>
<dbReference type="InterPro" id="IPR002159">
    <property type="entry name" value="CD36_fam"/>
</dbReference>
<dbReference type="PANTHER" id="PTHR11923">
    <property type="entry name" value="SCAVENGER RECEPTOR CLASS B TYPE-1 SR-B1"/>
    <property type="match status" value="1"/>
</dbReference>
<gene>
    <name evidence="8" type="ORF">SELO1098_LOCUS29766</name>
</gene>
<name>A0A7S3HNU6_9STRA</name>
<dbReference type="AlphaFoldDB" id="A0A7S3HNU6"/>
<dbReference type="Pfam" id="PF01130">
    <property type="entry name" value="CD36"/>
    <property type="match status" value="1"/>
</dbReference>
<feature type="transmembrane region" description="Helical" evidence="7">
    <location>
        <begin position="694"/>
        <end position="712"/>
    </location>
</feature>
<evidence type="ECO:0000256" key="2">
    <source>
        <dbReference type="ARBA" id="ARBA00010532"/>
    </source>
</evidence>
<dbReference type="GO" id="GO:0005737">
    <property type="term" value="C:cytoplasm"/>
    <property type="evidence" value="ECO:0007669"/>
    <property type="project" value="TreeGrafter"/>
</dbReference>
<comment type="similarity">
    <text evidence="2">Belongs to the CD36 family.</text>
</comment>
<keyword evidence="3 7" id="KW-0812">Transmembrane</keyword>
<evidence type="ECO:0000256" key="6">
    <source>
        <dbReference type="ARBA" id="ARBA00023180"/>
    </source>
</evidence>
<evidence type="ECO:0000256" key="3">
    <source>
        <dbReference type="ARBA" id="ARBA00022692"/>
    </source>
</evidence>
<dbReference type="EMBL" id="HBIC01058033">
    <property type="protein sequence ID" value="CAE0300910.1"/>
    <property type="molecule type" value="Transcribed_RNA"/>
</dbReference>